<reference evidence="12" key="1">
    <citation type="submission" date="2021-03" db="EMBL/GenBank/DDBJ databases">
        <authorList>
            <person name="So Y."/>
        </authorList>
    </citation>
    <scope>NUCLEOTIDE SEQUENCE</scope>
    <source>
        <strain evidence="12">SG15</strain>
    </source>
</reference>
<gene>
    <name evidence="9" type="primary">ftsQ</name>
    <name evidence="12" type="ORF">J5Y10_12125</name>
</gene>
<accession>A0A940S623</accession>
<dbReference type="EMBL" id="JAGIZA010000006">
    <property type="protein sequence ID" value="MBP0493525.1"/>
    <property type="molecule type" value="Genomic_DNA"/>
</dbReference>
<dbReference type="Gene3D" id="3.10.20.310">
    <property type="entry name" value="membrane protein fhac"/>
    <property type="match status" value="1"/>
</dbReference>
<keyword evidence="3 9" id="KW-0997">Cell inner membrane</keyword>
<proteinExistence type="inferred from homology"/>
<dbReference type="InterPro" id="IPR005548">
    <property type="entry name" value="Cell_div_FtsQ/DivIB_C"/>
</dbReference>
<keyword evidence="6 9" id="KW-1133">Transmembrane helix</keyword>
<feature type="compositionally biased region" description="Low complexity" evidence="10">
    <location>
        <begin position="277"/>
        <end position="292"/>
    </location>
</feature>
<dbReference type="Pfam" id="PF08478">
    <property type="entry name" value="POTRA_1"/>
    <property type="match status" value="1"/>
</dbReference>
<keyword evidence="8 9" id="KW-0131">Cell cycle</keyword>
<dbReference type="GO" id="GO:0090529">
    <property type="term" value="P:cell septum assembly"/>
    <property type="evidence" value="ECO:0007669"/>
    <property type="project" value="InterPro"/>
</dbReference>
<evidence type="ECO:0000256" key="5">
    <source>
        <dbReference type="ARBA" id="ARBA00022692"/>
    </source>
</evidence>
<dbReference type="AlphaFoldDB" id="A0A940S623"/>
<feature type="region of interest" description="Disordered" evidence="10">
    <location>
        <begin position="277"/>
        <end position="298"/>
    </location>
</feature>
<evidence type="ECO:0000256" key="2">
    <source>
        <dbReference type="ARBA" id="ARBA00022475"/>
    </source>
</evidence>
<evidence type="ECO:0000256" key="10">
    <source>
        <dbReference type="SAM" id="MobiDB-lite"/>
    </source>
</evidence>
<dbReference type="GO" id="GO:0032153">
    <property type="term" value="C:cell division site"/>
    <property type="evidence" value="ECO:0007669"/>
    <property type="project" value="UniProtKB-UniRule"/>
</dbReference>
<organism evidence="12 13">
    <name type="scientific">Roseomonas indoligenes</name>
    <dbReference type="NCBI Taxonomy" id="2820811"/>
    <lineage>
        <taxon>Bacteria</taxon>
        <taxon>Pseudomonadati</taxon>
        <taxon>Pseudomonadota</taxon>
        <taxon>Alphaproteobacteria</taxon>
        <taxon>Acetobacterales</taxon>
        <taxon>Roseomonadaceae</taxon>
        <taxon>Roseomonas</taxon>
    </lineage>
</organism>
<evidence type="ECO:0000259" key="11">
    <source>
        <dbReference type="PROSITE" id="PS51779"/>
    </source>
</evidence>
<dbReference type="GO" id="GO:0043093">
    <property type="term" value="P:FtsZ-dependent cytokinesis"/>
    <property type="evidence" value="ECO:0007669"/>
    <property type="project" value="UniProtKB-UniRule"/>
</dbReference>
<comment type="caution">
    <text evidence="12">The sequence shown here is derived from an EMBL/GenBank/DDBJ whole genome shotgun (WGS) entry which is preliminary data.</text>
</comment>
<keyword evidence="4 9" id="KW-0132">Cell division</keyword>
<name>A0A940S623_9PROT</name>
<evidence type="ECO:0000256" key="6">
    <source>
        <dbReference type="ARBA" id="ARBA00022989"/>
    </source>
</evidence>
<comment type="function">
    <text evidence="9">Essential cell division protein.</text>
</comment>
<dbReference type="Gene3D" id="3.40.50.11690">
    <property type="entry name" value="Cell division protein FtsQ/DivIB"/>
    <property type="match status" value="1"/>
</dbReference>
<dbReference type="PANTHER" id="PTHR35851:SF1">
    <property type="entry name" value="CELL DIVISION PROTEIN FTSQ"/>
    <property type="match status" value="1"/>
</dbReference>
<keyword evidence="2 9" id="KW-1003">Cell membrane</keyword>
<keyword evidence="13" id="KW-1185">Reference proteome</keyword>
<dbReference type="InterPro" id="IPR034746">
    <property type="entry name" value="POTRA"/>
</dbReference>
<dbReference type="PROSITE" id="PS51779">
    <property type="entry name" value="POTRA"/>
    <property type="match status" value="1"/>
</dbReference>
<evidence type="ECO:0000256" key="3">
    <source>
        <dbReference type="ARBA" id="ARBA00022519"/>
    </source>
</evidence>
<dbReference type="InterPro" id="IPR013685">
    <property type="entry name" value="POTRA_FtsQ_type"/>
</dbReference>
<evidence type="ECO:0000256" key="9">
    <source>
        <dbReference type="HAMAP-Rule" id="MF_00911"/>
    </source>
</evidence>
<evidence type="ECO:0000256" key="4">
    <source>
        <dbReference type="ARBA" id="ARBA00022618"/>
    </source>
</evidence>
<dbReference type="Proteomes" id="UP000677537">
    <property type="component" value="Unassembled WGS sequence"/>
</dbReference>
<evidence type="ECO:0000256" key="1">
    <source>
        <dbReference type="ARBA" id="ARBA00004370"/>
    </source>
</evidence>
<comment type="subcellular location">
    <subcellularLocation>
        <location evidence="9">Cell inner membrane</location>
        <topology evidence="9">Single-pass type II membrane protein</topology>
    </subcellularLocation>
    <subcellularLocation>
        <location evidence="1">Membrane</location>
    </subcellularLocation>
    <text evidence="9">Localizes to the division septum.</text>
</comment>
<feature type="domain" description="POTRA" evidence="11">
    <location>
        <begin position="82"/>
        <end position="150"/>
    </location>
</feature>
<dbReference type="HAMAP" id="MF_00911">
    <property type="entry name" value="FtsQ_subfam"/>
    <property type="match status" value="1"/>
</dbReference>
<evidence type="ECO:0000256" key="8">
    <source>
        <dbReference type="ARBA" id="ARBA00023306"/>
    </source>
</evidence>
<dbReference type="InterPro" id="IPR045335">
    <property type="entry name" value="FtsQ_C_sf"/>
</dbReference>
<protein>
    <recommendedName>
        <fullName evidence="9">Cell division protein FtsQ</fullName>
    </recommendedName>
</protein>
<keyword evidence="7 9" id="KW-0472">Membrane</keyword>
<comment type="similarity">
    <text evidence="9">Belongs to the FtsQ/DivIB family. FtsQ subfamily.</text>
</comment>
<evidence type="ECO:0000313" key="13">
    <source>
        <dbReference type="Proteomes" id="UP000677537"/>
    </source>
</evidence>
<keyword evidence="5 9" id="KW-0812">Transmembrane</keyword>
<evidence type="ECO:0000256" key="7">
    <source>
        <dbReference type="ARBA" id="ARBA00023136"/>
    </source>
</evidence>
<dbReference type="InterPro" id="IPR026579">
    <property type="entry name" value="FtsQ"/>
</dbReference>
<dbReference type="PANTHER" id="PTHR35851">
    <property type="entry name" value="CELL DIVISION PROTEIN FTSQ"/>
    <property type="match status" value="1"/>
</dbReference>
<dbReference type="GO" id="GO:0005886">
    <property type="term" value="C:plasma membrane"/>
    <property type="evidence" value="ECO:0007669"/>
    <property type="project" value="UniProtKB-SubCell"/>
</dbReference>
<dbReference type="RefSeq" id="WP_209373892.1">
    <property type="nucleotide sequence ID" value="NZ_JAGIZA010000006.1"/>
</dbReference>
<evidence type="ECO:0000313" key="12">
    <source>
        <dbReference type="EMBL" id="MBP0493525.1"/>
    </source>
</evidence>
<sequence>MPRKLQAGIRARPAPPEPVRPSALRLWLRRKRPMLRPAAKVGAVIALCGVAALGVAQLDPASRFSAAVEGATARLGERVSGLVVSEVKVEGARNTPAAQLRQALSVRAGDPVLGFSPDKARERLEAIPWIEEAEVQRHLSGLVLVKVKERQPFAIWQNNGRFAIVDREGRTVATDRLDAFGPLPLIVGAGAEKSAAPLYDLLGDAPDVKARTQALVRIGERRWNLRLHSGTDVLLPEGHEEVAIQRLAELQRQSQLLDRPMQTVDLRLPDRLVLRPAASSAAEPAATPTSARPRGRNG</sequence>
<dbReference type="Pfam" id="PF03799">
    <property type="entry name" value="FtsQ_DivIB_C"/>
    <property type="match status" value="1"/>
</dbReference>